<protein>
    <submittedName>
        <fullName evidence="1">Uncharacterized protein</fullName>
    </submittedName>
</protein>
<name>A0A9Q1IDV0_SYNKA</name>
<sequence length="148" mass="15794">MKRAFSGPFRQWGASTPCSPPAPVLKSWRRGKIHAMEHLINPLALQHDHTGAPTATVIPAVSTPPPFQGRPITPVYAMAHNVQRIPAGANLYGASYIPIAAHANSATMAALQKNMAAAAAYGSYAGYVPQAFPAAAFQMPIHDMYPTY</sequence>
<evidence type="ECO:0000313" key="1">
    <source>
        <dbReference type="EMBL" id="KAJ8336014.1"/>
    </source>
</evidence>
<dbReference type="OrthoDB" id="9908956at2759"/>
<reference evidence="1" key="1">
    <citation type="journal article" date="2023" name="Science">
        <title>Genome structures resolve the early diversification of teleost fishes.</title>
        <authorList>
            <person name="Parey E."/>
            <person name="Louis A."/>
            <person name="Montfort J."/>
            <person name="Bouchez O."/>
            <person name="Roques C."/>
            <person name="Iampietro C."/>
            <person name="Lluch J."/>
            <person name="Castinel A."/>
            <person name="Donnadieu C."/>
            <person name="Desvignes T."/>
            <person name="Floi Bucao C."/>
            <person name="Jouanno E."/>
            <person name="Wen M."/>
            <person name="Mejri S."/>
            <person name="Dirks R."/>
            <person name="Jansen H."/>
            <person name="Henkel C."/>
            <person name="Chen W.J."/>
            <person name="Zahm M."/>
            <person name="Cabau C."/>
            <person name="Klopp C."/>
            <person name="Thompson A.W."/>
            <person name="Robinson-Rechavi M."/>
            <person name="Braasch I."/>
            <person name="Lecointre G."/>
            <person name="Bobe J."/>
            <person name="Postlethwait J.H."/>
            <person name="Berthelot C."/>
            <person name="Roest Crollius H."/>
            <person name="Guiguen Y."/>
        </authorList>
    </citation>
    <scope>NUCLEOTIDE SEQUENCE</scope>
    <source>
        <strain evidence="1">WJC10195</strain>
    </source>
</reference>
<dbReference type="Proteomes" id="UP001152622">
    <property type="component" value="Chromosome 20"/>
</dbReference>
<evidence type="ECO:0000313" key="2">
    <source>
        <dbReference type="Proteomes" id="UP001152622"/>
    </source>
</evidence>
<keyword evidence="2" id="KW-1185">Reference proteome</keyword>
<proteinExistence type="predicted"/>
<gene>
    <name evidence="1" type="ORF">SKAU_G00393570</name>
</gene>
<dbReference type="EMBL" id="JAINUF010000020">
    <property type="protein sequence ID" value="KAJ8336014.1"/>
    <property type="molecule type" value="Genomic_DNA"/>
</dbReference>
<accession>A0A9Q1IDV0</accession>
<dbReference type="AlphaFoldDB" id="A0A9Q1IDV0"/>
<comment type="caution">
    <text evidence="1">The sequence shown here is derived from an EMBL/GenBank/DDBJ whole genome shotgun (WGS) entry which is preliminary data.</text>
</comment>
<organism evidence="1 2">
    <name type="scientific">Synaphobranchus kaupii</name>
    <name type="common">Kaup's arrowtooth eel</name>
    <dbReference type="NCBI Taxonomy" id="118154"/>
    <lineage>
        <taxon>Eukaryota</taxon>
        <taxon>Metazoa</taxon>
        <taxon>Chordata</taxon>
        <taxon>Craniata</taxon>
        <taxon>Vertebrata</taxon>
        <taxon>Euteleostomi</taxon>
        <taxon>Actinopterygii</taxon>
        <taxon>Neopterygii</taxon>
        <taxon>Teleostei</taxon>
        <taxon>Anguilliformes</taxon>
        <taxon>Synaphobranchidae</taxon>
        <taxon>Synaphobranchus</taxon>
    </lineage>
</organism>